<dbReference type="InterPro" id="IPR002657">
    <property type="entry name" value="BilAc:Na_symport/Acr3"/>
</dbReference>
<feature type="transmembrane region" description="Helical" evidence="5">
    <location>
        <begin position="281"/>
        <end position="303"/>
    </location>
</feature>
<dbReference type="GO" id="GO:0016020">
    <property type="term" value="C:membrane"/>
    <property type="evidence" value="ECO:0007669"/>
    <property type="project" value="UniProtKB-SubCell"/>
</dbReference>
<dbReference type="Proteomes" id="UP000225889">
    <property type="component" value="Unassembled WGS sequence"/>
</dbReference>
<feature type="transmembrane region" description="Helical" evidence="5">
    <location>
        <begin position="130"/>
        <end position="149"/>
    </location>
</feature>
<keyword evidence="4 5" id="KW-0472">Membrane</keyword>
<feature type="transmembrane region" description="Helical" evidence="5">
    <location>
        <begin position="254"/>
        <end position="275"/>
    </location>
</feature>
<dbReference type="InterPro" id="IPR038770">
    <property type="entry name" value="Na+/solute_symporter_sf"/>
</dbReference>
<evidence type="ECO:0000313" key="7">
    <source>
        <dbReference type="Proteomes" id="UP000225889"/>
    </source>
</evidence>
<feature type="transmembrane region" description="Helical" evidence="5">
    <location>
        <begin position="37"/>
        <end position="56"/>
    </location>
</feature>
<sequence>MKKISDFIGKYMAIIVLVVAALALFKPVTCLWIQTTWINYLLMVVMFGMGLTIKPEDFVLVFTHPKDILLGCLAQFTIMPILAFILGKTFGLEAGLLAGVILVGTCPGGTSSNVITYLSEGDVALSVGMTSVNTLLAPFLTPLITYLFLHTSVSVDIKAMFLSIIKVVIVPIALGFIINHFFGKYTQKVKEALPLISVLAITMIVAAVVSHNSEQILSTGAIIFVVVILHNLLGYACGLLLGKVLGLPLAKKKALSVEIGMQNSGLATSLAGTAFPDLAMATVPGAIFSVWHNISGALLANLYRRMKSEDNNSSQLEVSLDSTN</sequence>
<evidence type="ECO:0000313" key="6">
    <source>
        <dbReference type="EMBL" id="PHU35032.1"/>
    </source>
</evidence>
<feature type="transmembrane region" description="Helical" evidence="5">
    <location>
        <begin position="7"/>
        <end position="25"/>
    </location>
</feature>
<evidence type="ECO:0000256" key="1">
    <source>
        <dbReference type="ARBA" id="ARBA00004141"/>
    </source>
</evidence>
<dbReference type="PANTHER" id="PTHR10361:SF28">
    <property type="entry name" value="P3 PROTEIN-RELATED"/>
    <property type="match status" value="1"/>
</dbReference>
<reference evidence="6 7" key="2">
    <citation type="submission" date="2017-10" db="EMBL/GenBank/DDBJ databases">
        <authorList>
            <person name="Banno H."/>
            <person name="Chua N.-H."/>
        </authorList>
    </citation>
    <scope>NUCLEOTIDE SEQUENCE [LARGE SCALE GENOMIC DNA]</scope>
    <source>
        <strain evidence="6 7">JK626</strain>
    </source>
</reference>
<feature type="transmembrane region" description="Helical" evidence="5">
    <location>
        <begin position="161"/>
        <end position="181"/>
    </location>
</feature>
<dbReference type="RefSeq" id="WP_099391858.1">
    <property type="nucleotide sequence ID" value="NZ_PDYF01000011.1"/>
</dbReference>
<dbReference type="InterPro" id="IPR004710">
    <property type="entry name" value="Bilac:Na_transpt"/>
</dbReference>
<accession>A0A2G3DVI2</accession>
<proteinExistence type="predicted"/>
<feature type="transmembrane region" description="Helical" evidence="5">
    <location>
        <begin position="68"/>
        <end position="90"/>
    </location>
</feature>
<dbReference type="Gene3D" id="1.20.1530.20">
    <property type="match status" value="1"/>
</dbReference>
<feature type="transmembrane region" description="Helical" evidence="5">
    <location>
        <begin position="193"/>
        <end position="210"/>
    </location>
</feature>
<dbReference type="PANTHER" id="PTHR10361">
    <property type="entry name" value="SODIUM-BILE ACID COTRANSPORTER"/>
    <property type="match status" value="1"/>
</dbReference>
<name>A0A2G3DVI2_9FIRM</name>
<reference evidence="6 7" key="1">
    <citation type="submission" date="2017-10" db="EMBL/GenBank/DDBJ databases">
        <title>Resolving the taxonomy of Roseburia spp., Eubacterium rectale and Agathobacter spp. through phylogenomic analysis.</title>
        <authorList>
            <person name="Sheridan P.O."/>
            <person name="Walker A.W."/>
            <person name="Duncan S.H."/>
            <person name="Scott K.P."/>
            <person name="Toole P.W.O."/>
            <person name="Luis P."/>
            <person name="Flint H.J."/>
        </authorList>
    </citation>
    <scope>NUCLEOTIDE SEQUENCE [LARGE SCALE GENOMIC DNA]</scope>
    <source>
        <strain evidence="6 7">JK626</strain>
    </source>
</reference>
<evidence type="ECO:0000256" key="2">
    <source>
        <dbReference type="ARBA" id="ARBA00022692"/>
    </source>
</evidence>
<evidence type="ECO:0000256" key="4">
    <source>
        <dbReference type="ARBA" id="ARBA00023136"/>
    </source>
</evidence>
<feature type="transmembrane region" description="Helical" evidence="5">
    <location>
        <begin position="96"/>
        <end position="118"/>
    </location>
</feature>
<comment type="caution">
    <text evidence="6">The sequence shown here is derived from an EMBL/GenBank/DDBJ whole genome shotgun (WGS) entry which is preliminary data.</text>
</comment>
<dbReference type="EMBL" id="PDYF01000011">
    <property type="protein sequence ID" value="PHU35032.1"/>
    <property type="molecule type" value="Genomic_DNA"/>
</dbReference>
<feature type="transmembrane region" description="Helical" evidence="5">
    <location>
        <begin position="216"/>
        <end position="242"/>
    </location>
</feature>
<organism evidence="6 7">
    <name type="scientific">Pseudobutyrivibrio ruminis</name>
    <dbReference type="NCBI Taxonomy" id="46206"/>
    <lineage>
        <taxon>Bacteria</taxon>
        <taxon>Bacillati</taxon>
        <taxon>Bacillota</taxon>
        <taxon>Clostridia</taxon>
        <taxon>Lachnospirales</taxon>
        <taxon>Lachnospiraceae</taxon>
        <taxon>Pseudobutyrivibrio</taxon>
    </lineage>
</organism>
<evidence type="ECO:0000256" key="5">
    <source>
        <dbReference type="SAM" id="Phobius"/>
    </source>
</evidence>
<comment type="subcellular location">
    <subcellularLocation>
        <location evidence="1">Membrane</location>
        <topology evidence="1">Multi-pass membrane protein</topology>
    </subcellularLocation>
</comment>
<evidence type="ECO:0000256" key="3">
    <source>
        <dbReference type="ARBA" id="ARBA00022989"/>
    </source>
</evidence>
<dbReference type="AlphaFoldDB" id="A0A2G3DVI2"/>
<keyword evidence="3 5" id="KW-1133">Transmembrane helix</keyword>
<protein>
    <submittedName>
        <fullName evidence="6">Sodium transporter</fullName>
    </submittedName>
</protein>
<dbReference type="Pfam" id="PF01758">
    <property type="entry name" value="SBF"/>
    <property type="match status" value="1"/>
</dbReference>
<gene>
    <name evidence="6" type="ORF">CSX01_06770</name>
</gene>
<keyword evidence="2 5" id="KW-0812">Transmembrane</keyword>